<name>A0A4Y8UV58_9BACT</name>
<sequence>MVSGMQDYIQGGFASDGVSYTEAAMRGIDGDGHPDIIVADGGKQLIVYRNLTGRTNMLRSVTLPFGGHISIGYEQTTPQFKSLYKKLERNNAEYQLH</sequence>
<accession>A0A4Y8UV58</accession>
<reference evidence="1 2" key="1">
    <citation type="submission" date="2019-02" db="EMBL/GenBank/DDBJ databases">
        <title>Draft Genome Sequence of the Prevotella sp. BCRC 81118, Isolated from Human Feces.</title>
        <authorList>
            <person name="Huang C.-H."/>
        </authorList>
    </citation>
    <scope>NUCLEOTIDE SEQUENCE [LARGE SCALE GENOMIC DNA]</scope>
    <source>
        <strain evidence="1 2">BCRC 81118</strain>
    </source>
</reference>
<dbReference type="EMBL" id="SGVY01000066">
    <property type="protein sequence ID" value="TFH72231.1"/>
    <property type="molecule type" value="Genomic_DNA"/>
</dbReference>
<comment type="caution">
    <text evidence="1">The sequence shown here is derived from an EMBL/GenBank/DDBJ whole genome shotgun (WGS) entry which is preliminary data.</text>
</comment>
<organism evidence="1 2">
    <name type="scientific">Segatella hominis</name>
    <dbReference type="NCBI Taxonomy" id="2518605"/>
    <lineage>
        <taxon>Bacteria</taxon>
        <taxon>Pseudomonadati</taxon>
        <taxon>Bacteroidota</taxon>
        <taxon>Bacteroidia</taxon>
        <taxon>Bacteroidales</taxon>
        <taxon>Prevotellaceae</taxon>
        <taxon>Segatella</taxon>
    </lineage>
</organism>
<gene>
    <name evidence="1" type="ORF">EXN75_15570</name>
</gene>
<evidence type="ECO:0000313" key="2">
    <source>
        <dbReference type="Proteomes" id="UP000297872"/>
    </source>
</evidence>
<dbReference type="SUPFAM" id="SSF69318">
    <property type="entry name" value="Integrin alpha N-terminal domain"/>
    <property type="match status" value="1"/>
</dbReference>
<keyword evidence="2" id="KW-1185">Reference proteome</keyword>
<proteinExistence type="predicted"/>
<dbReference type="Proteomes" id="UP000297872">
    <property type="component" value="Unassembled WGS sequence"/>
</dbReference>
<protein>
    <recommendedName>
        <fullName evidence="3">VCBS repeat-containing protein</fullName>
    </recommendedName>
</protein>
<dbReference type="AlphaFoldDB" id="A0A4Y8UV58"/>
<evidence type="ECO:0000313" key="1">
    <source>
        <dbReference type="EMBL" id="TFH72231.1"/>
    </source>
</evidence>
<evidence type="ECO:0008006" key="3">
    <source>
        <dbReference type="Google" id="ProtNLM"/>
    </source>
</evidence>
<dbReference type="InterPro" id="IPR028994">
    <property type="entry name" value="Integrin_alpha_N"/>
</dbReference>